<evidence type="ECO:0000256" key="4">
    <source>
        <dbReference type="ARBA" id="ARBA00022989"/>
    </source>
</evidence>
<reference evidence="8 9" key="1">
    <citation type="journal article" date="2012" name="BMC Genomics">
        <title>Genomic basis of broad host range and environmental adaptability of Rhizobium tropici CIAT 899 and Rhizobium sp. PRF 81 which are used in inoculants for common bean (Phaseolus vulgaris L.).</title>
        <authorList>
            <person name="Ormeno-Orrillo E."/>
            <person name="Menna P."/>
            <person name="Almeida L.G."/>
            <person name="Ollero F.J."/>
            <person name="Nicolas M.F."/>
            <person name="Pains Rodrigues E."/>
            <person name="Shigueyoshi Nakatani A."/>
            <person name="Silva Batista J.S."/>
            <person name="Oliveira Chueire L.M."/>
            <person name="Souza R.C."/>
            <person name="Ribeiro Vasconcelos A.T."/>
            <person name="Megias M."/>
            <person name="Hungria M."/>
            <person name="Martinez-Romero E."/>
        </authorList>
    </citation>
    <scope>NUCLEOTIDE SEQUENCE [LARGE SCALE GENOMIC DNA]</scope>
    <source>
        <strain evidence="8 9">PRF 81</strain>
    </source>
</reference>
<feature type="transmembrane region" description="Helical" evidence="6">
    <location>
        <begin position="77"/>
        <end position="100"/>
    </location>
</feature>
<protein>
    <submittedName>
        <fullName evidence="8">Drug resistance transporter, EmrB/QacA subfamily</fullName>
    </submittedName>
</protein>
<dbReference type="Pfam" id="PF07690">
    <property type="entry name" value="MFS_1"/>
    <property type="match status" value="1"/>
</dbReference>
<comment type="caution">
    <text evidence="8">The sequence shown here is derived from an EMBL/GenBank/DDBJ whole genome shotgun (WGS) entry which is preliminary data.</text>
</comment>
<feature type="transmembrane region" description="Helical" evidence="6">
    <location>
        <begin position="197"/>
        <end position="217"/>
    </location>
</feature>
<feature type="transmembrane region" description="Helical" evidence="6">
    <location>
        <begin position="47"/>
        <end position="65"/>
    </location>
</feature>
<dbReference type="SUPFAM" id="SSF103473">
    <property type="entry name" value="MFS general substrate transporter"/>
    <property type="match status" value="1"/>
</dbReference>
<feature type="transmembrane region" description="Helical" evidence="6">
    <location>
        <begin position="267"/>
        <end position="290"/>
    </location>
</feature>
<dbReference type="CDD" id="cd17321">
    <property type="entry name" value="MFS_MMR_MDR_like"/>
    <property type="match status" value="1"/>
</dbReference>
<dbReference type="PROSITE" id="PS50850">
    <property type="entry name" value="MFS"/>
    <property type="match status" value="1"/>
</dbReference>
<proteinExistence type="predicted"/>
<evidence type="ECO:0000313" key="9">
    <source>
        <dbReference type="Proteomes" id="UP000012429"/>
    </source>
</evidence>
<evidence type="ECO:0000256" key="2">
    <source>
        <dbReference type="ARBA" id="ARBA00022448"/>
    </source>
</evidence>
<evidence type="ECO:0000256" key="6">
    <source>
        <dbReference type="SAM" id="Phobius"/>
    </source>
</evidence>
<feature type="transmembrane region" description="Helical" evidence="6">
    <location>
        <begin position="165"/>
        <end position="185"/>
    </location>
</feature>
<dbReference type="OrthoDB" id="2414439at2"/>
<feature type="transmembrane region" description="Helical" evidence="6">
    <location>
        <begin position="223"/>
        <end position="246"/>
    </location>
</feature>
<keyword evidence="5 6" id="KW-0472">Membrane</keyword>
<feature type="domain" description="Major facilitator superfamily (MFS) profile" evidence="7">
    <location>
        <begin position="11"/>
        <end position="448"/>
    </location>
</feature>
<keyword evidence="2" id="KW-0813">Transport</keyword>
<name>N6UUV3_9HYPH</name>
<comment type="subcellular location">
    <subcellularLocation>
        <location evidence="1">Membrane</location>
        <topology evidence="1">Multi-pass membrane protein</topology>
    </subcellularLocation>
</comment>
<dbReference type="GO" id="GO:0016020">
    <property type="term" value="C:membrane"/>
    <property type="evidence" value="ECO:0007669"/>
    <property type="project" value="UniProtKB-SubCell"/>
</dbReference>
<evidence type="ECO:0000256" key="1">
    <source>
        <dbReference type="ARBA" id="ARBA00004141"/>
    </source>
</evidence>
<evidence type="ECO:0000259" key="7">
    <source>
        <dbReference type="PROSITE" id="PS50850"/>
    </source>
</evidence>
<dbReference type="Gene3D" id="1.20.1720.10">
    <property type="entry name" value="Multidrug resistance protein D"/>
    <property type="match status" value="1"/>
</dbReference>
<accession>N6UUV3</accession>
<gene>
    <name evidence="8" type="ORF">RHSP_72994</name>
</gene>
<dbReference type="STRING" id="363754.RHSP_72994"/>
<feature type="transmembrane region" description="Helical" evidence="6">
    <location>
        <begin position="332"/>
        <end position="349"/>
    </location>
</feature>
<organism evidence="8 9">
    <name type="scientific">Rhizobium freirei PRF 81</name>
    <dbReference type="NCBI Taxonomy" id="363754"/>
    <lineage>
        <taxon>Bacteria</taxon>
        <taxon>Pseudomonadati</taxon>
        <taxon>Pseudomonadota</taxon>
        <taxon>Alphaproteobacteria</taxon>
        <taxon>Hyphomicrobiales</taxon>
        <taxon>Rhizobiaceae</taxon>
        <taxon>Rhizobium/Agrobacterium group</taxon>
        <taxon>Rhizobium</taxon>
    </lineage>
</organism>
<feature type="transmembrane region" description="Helical" evidence="6">
    <location>
        <begin position="12"/>
        <end position="32"/>
    </location>
</feature>
<dbReference type="EMBL" id="AQHN01000089">
    <property type="protein sequence ID" value="ENN84541.1"/>
    <property type="molecule type" value="Genomic_DNA"/>
</dbReference>
<dbReference type="AlphaFoldDB" id="N6UUV3"/>
<dbReference type="InterPro" id="IPR036259">
    <property type="entry name" value="MFS_trans_sf"/>
</dbReference>
<evidence type="ECO:0000256" key="3">
    <source>
        <dbReference type="ARBA" id="ARBA00022692"/>
    </source>
</evidence>
<dbReference type="Gene3D" id="1.20.1250.20">
    <property type="entry name" value="MFS general substrate transporter like domains"/>
    <property type="match status" value="1"/>
</dbReference>
<keyword evidence="4 6" id="KW-1133">Transmembrane helix</keyword>
<dbReference type="InterPro" id="IPR011701">
    <property type="entry name" value="MFS"/>
</dbReference>
<keyword evidence="3 6" id="KW-0812">Transmembrane</keyword>
<keyword evidence="9" id="KW-1185">Reference proteome</keyword>
<dbReference type="RefSeq" id="WP_004128107.1">
    <property type="nucleotide sequence ID" value="NZ_AQHN01000089.1"/>
</dbReference>
<evidence type="ECO:0000313" key="8">
    <source>
        <dbReference type="EMBL" id="ENN84541.1"/>
    </source>
</evidence>
<feature type="transmembrane region" description="Helical" evidence="6">
    <location>
        <begin position="302"/>
        <end position="323"/>
    </location>
</feature>
<dbReference type="InterPro" id="IPR020846">
    <property type="entry name" value="MFS_dom"/>
</dbReference>
<dbReference type="Proteomes" id="UP000012429">
    <property type="component" value="Unassembled WGS sequence"/>
</dbReference>
<dbReference type="PANTHER" id="PTHR42718">
    <property type="entry name" value="MAJOR FACILITATOR SUPERFAMILY MULTIDRUG TRANSPORTER MFSC"/>
    <property type="match status" value="1"/>
</dbReference>
<feature type="transmembrane region" description="Helical" evidence="6">
    <location>
        <begin position="136"/>
        <end position="159"/>
    </location>
</feature>
<feature type="transmembrane region" description="Helical" evidence="6">
    <location>
        <begin position="355"/>
        <end position="378"/>
    </location>
</feature>
<dbReference type="PANTHER" id="PTHR42718:SF9">
    <property type="entry name" value="MAJOR FACILITATOR SUPERFAMILY MULTIDRUG TRANSPORTER MFSC"/>
    <property type="match status" value="1"/>
</dbReference>
<evidence type="ECO:0000256" key="5">
    <source>
        <dbReference type="ARBA" id="ARBA00023136"/>
    </source>
</evidence>
<dbReference type="GO" id="GO:0022857">
    <property type="term" value="F:transmembrane transporter activity"/>
    <property type="evidence" value="ECO:0007669"/>
    <property type="project" value="InterPro"/>
</dbReference>
<dbReference type="PATRIC" id="fig|363754.4.peg.6410"/>
<feature type="transmembrane region" description="Helical" evidence="6">
    <location>
        <begin position="428"/>
        <end position="446"/>
    </location>
</feature>
<sequence length="448" mass="46127">MDVAEPERRRILAATSVSYVVVILDTSIVNVALERLSAAFSAPIEGLQWVVNGYTVSFAALLLTGGRLGDRYGARNAYLAGLGLFTLASLLCACATGLFSLVAARVLQGIGAALLVPGSLKLIDHASPNAEKRARAIGLWAGCGAIAMAAGPVVGGILIDSLGWRSIFFVNVPIGAAGMAMTWRIAHDGPRVKAQPLDILGQVAAIIGLVGLIGVLIEAPAFGWTSPAILIGATVTLFACTLFVAIERRGDHPMLPVRLFRSAVFTGSVYVSCASAFVFYGLLFVLSLTFQQVRGWTAFETGLALLPMTTMVAAGSMLSAAIVKAIGSRRSLSAAFLVYPGGAFGLILAGTTTSYAYALPALLAIGFASGFISPAATAPALGTVEKERVGIAAGVLNAARQAGAAAGVAILGSQVTETITQTSGTNPALWLLAVVSVVTACIWWRMSG</sequence>